<organism evidence="2 3">
    <name type="scientific">Nesidiocoris tenuis</name>
    <dbReference type="NCBI Taxonomy" id="355587"/>
    <lineage>
        <taxon>Eukaryota</taxon>
        <taxon>Metazoa</taxon>
        <taxon>Ecdysozoa</taxon>
        <taxon>Arthropoda</taxon>
        <taxon>Hexapoda</taxon>
        <taxon>Insecta</taxon>
        <taxon>Pterygota</taxon>
        <taxon>Neoptera</taxon>
        <taxon>Paraneoptera</taxon>
        <taxon>Hemiptera</taxon>
        <taxon>Heteroptera</taxon>
        <taxon>Panheteroptera</taxon>
        <taxon>Cimicomorpha</taxon>
        <taxon>Miridae</taxon>
        <taxon>Dicyphina</taxon>
        <taxon>Nesidiocoris</taxon>
    </lineage>
</organism>
<sequence>MLLHSQKQKVRELWKILEKIDWNFLPESDDELAKETVIEAVQTQLPDWSLDRSRLRCATAGPTPGPVRPHVKPTSPRTVTTQPHKLVPGPEQTHPRGYSSARLLIRAATHPRGYSSARLLIRAATHLQGYHPRDY</sequence>
<dbReference type="Proteomes" id="UP001307889">
    <property type="component" value="Chromosome 14"/>
</dbReference>
<name>A0ABN7BDU9_9HEMI</name>
<accession>A0ABN7BDU9</accession>
<gene>
    <name evidence="2" type="ORF">NTJ_15372</name>
</gene>
<protein>
    <submittedName>
        <fullName evidence="2">Uncharacterized protein</fullName>
    </submittedName>
</protein>
<keyword evidence="3" id="KW-1185">Reference proteome</keyword>
<feature type="region of interest" description="Disordered" evidence="1">
    <location>
        <begin position="56"/>
        <end position="96"/>
    </location>
</feature>
<proteinExistence type="predicted"/>
<evidence type="ECO:0000313" key="3">
    <source>
        <dbReference type="Proteomes" id="UP001307889"/>
    </source>
</evidence>
<evidence type="ECO:0000313" key="2">
    <source>
        <dbReference type="EMBL" id="BET02554.1"/>
    </source>
</evidence>
<dbReference type="EMBL" id="AP028922">
    <property type="protein sequence ID" value="BET02554.1"/>
    <property type="molecule type" value="Genomic_DNA"/>
</dbReference>
<reference evidence="2 3" key="1">
    <citation type="submission" date="2023-09" db="EMBL/GenBank/DDBJ databases">
        <title>Nesidiocoris tenuis whole genome shotgun sequence.</title>
        <authorList>
            <person name="Shibata T."/>
            <person name="Shimoda M."/>
            <person name="Kobayashi T."/>
            <person name="Uehara T."/>
        </authorList>
    </citation>
    <scope>NUCLEOTIDE SEQUENCE [LARGE SCALE GENOMIC DNA]</scope>
    <source>
        <strain evidence="2 3">Japan</strain>
    </source>
</reference>
<evidence type="ECO:0000256" key="1">
    <source>
        <dbReference type="SAM" id="MobiDB-lite"/>
    </source>
</evidence>